<sequence>MPSLAQLAALLLPAAAALAAAFAALAPEPYMDEPFHVPQTRRYCEGRWREWDHKITTFPGLYVFGALVGRLEYAAQRLLGAASSQLCSTTALRSVNLLFGAACLPLFHAAAASLDGDRSPTQLLLMTAACFLFPLHFFYQFLYYTDVPSLFFTLATILAAARRRYRLAGALGAAAVLMRQTNAVWVAYALAGSVLDACLPEDGRTQRKQQAATQDQRRGGTSSSGSSSGAAAVAALQTAAADLTLLLKRAWVLKRWLAAQLWPLGAVVASFAAFVVLNGGIVLGDKVHHTPVHHWAQPLYCLLYITAWLAPAFWAPPALAAAARSLGRALRSRPASTAVCLVAGAAAAAAAVHLGTLVHPFLLADNRHYVFYIWRRLVNRTLWSRYALVPAYLYSAWSLAACLAHHGWLRLLLLAGASCVVLIPAHLIEFRYFTVPFYLTFLHMRTPSTASLAAIVALFAAANAATIYLFLARPFAWADGSVARFIW</sequence>
<evidence type="ECO:0000256" key="9">
    <source>
        <dbReference type="ARBA" id="ARBA00022824"/>
    </source>
</evidence>
<dbReference type="InterPro" id="IPR016900">
    <property type="entry name" value="Alg10"/>
</dbReference>
<evidence type="ECO:0000313" key="18">
    <source>
        <dbReference type="Proteomes" id="UP000239899"/>
    </source>
</evidence>
<feature type="transmembrane region" description="Helical" evidence="14">
    <location>
        <begin position="411"/>
        <end position="428"/>
    </location>
</feature>
<dbReference type="Proteomes" id="UP000239899">
    <property type="component" value="Unassembled WGS sequence"/>
</dbReference>
<feature type="signal peptide" evidence="16">
    <location>
        <begin position="1"/>
        <end position="19"/>
    </location>
</feature>
<feature type="transmembrane region" description="Helical" evidence="14">
    <location>
        <begin position="302"/>
        <end position="323"/>
    </location>
</feature>
<evidence type="ECO:0000256" key="7">
    <source>
        <dbReference type="ARBA" id="ARBA00022679"/>
    </source>
</evidence>
<evidence type="ECO:0000256" key="10">
    <source>
        <dbReference type="ARBA" id="ARBA00022989"/>
    </source>
</evidence>
<proteinExistence type="inferred from homology"/>
<evidence type="ECO:0000256" key="4">
    <source>
        <dbReference type="ARBA" id="ARBA00011967"/>
    </source>
</evidence>
<evidence type="ECO:0000256" key="11">
    <source>
        <dbReference type="ARBA" id="ARBA00023136"/>
    </source>
</evidence>
<comment type="similarity">
    <text evidence="3 14">Belongs to the ALG10 glucosyltransferase family.</text>
</comment>
<feature type="transmembrane region" description="Helical" evidence="14">
    <location>
        <begin position="383"/>
        <end position="404"/>
    </location>
</feature>
<comment type="caution">
    <text evidence="14">Lacks conserved residue(s) required for the propagation of feature annotation.</text>
</comment>
<evidence type="ECO:0000256" key="6">
    <source>
        <dbReference type="ARBA" id="ARBA00022676"/>
    </source>
</evidence>
<feature type="chain" id="PRO_5015138953" description="Dol-P-Glc:Glc(2)Man(9)GlcNAc(2)-PP-Dol alpha-1,2-glucosyltransferase" evidence="16">
    <location>
        <begin position="20"/>
        <end position="487"/>
    </location>
</feature>
<keyword evidence="11 14" id="KW-0472">Membrane</keyword>
<evidence type="ECO:0000256" key="12">
    <source>
        <dbReference type="ARBA" id="ARBA00044727"/>
    </source>
</evidence>
<evidence type="ECO:0000256" key="16">
    <source>
        <dbReference type="SAM" id="SignalP"/>
    </source>
</evidence>
<dbReference type="GO" id="GO:0006488">
    <property type="term" value="P:dolichol-linked oligosaccharide biosynthetic process"/>
    <property type="evidence" value="ECO:0007669"/>
    <property type="project" value="UniProtKB-UniRule"/>
</dbReference>
<dbReference type="OrthoDB" id="4769at2759"/>
<dbReference type="EMBL" id="LHPG02000014">
    <property type="protein sequence ID" value="PRW39235.1"/>
    <property type="molecule type" value="Genomic_DNA"/>
</dbReference>
<protein>
    <recommendedName>
        <fullName evidence="5 14">Dol-P-Glc:Glc(2)Man(9)GlcNAc(2)-PP-Dol alpha-1,2-glucosyltransferase</fullName>
        <ecNumber evidence="4 14">2.4.1.256</ecNumber>
    </recommendedName>
</protein>
<evidence type="ECO:0000256" key="5">
    <source>
        <dbReference type="ARBA" id="ARBA00018512"/>
    </source>
</evidence>
<evidence type="ECO:0000256" key="3">
    <source>
        <dbReference type="ARBA" id="ARBA00010600"/>
    </source>
</evidence>
<keyword evidence="10 14" id="KW-1133">Transmembrane helix</keyword>
<dbReference type="GO" id="GO:0106073">
    <property type="term" value="F:dolichyl pyrophosphate Glc2Man9GlcNAc2 alpha-1,2-glucosyltransferase activity"/>
    <property type="evidence" value="ECO:0007669"/>
    <property type="project" value="UniProtKB-UniRule"/>
</dbReference>
<comment type="caution">
    <text evidence="17">The sequence shown here is derived from an EMBL/GenBank/DDBJ whole genome shotgun (WGS) entry which is preliminary data.</text>
</comment>
<keyword evidence="7" id="KW-0808">Transferase</keyword>
<dbReference type="Pfam" id="PF04922">
    <property type="entry name" value="DIE2_ALG10"/>
    <property type="match status" value="1"/>
</dbReference>
<feature type="transmembrane region" description="Helical" evidence="14">
    <location>
        <begin position="94"/>
        <end position="114"/>
    </location>
</feature>
<evidence type="ECO:0000313" key="17">
    <source>
        <dbReference type="EMBL" id="PRW39235.1"/>
    </source>
</evidence>
<comment type="function">
    <text evidence="12">Dol-P-Glc:Glc(2)Man(9)GlcNAc(2)-PP-Dol alpha-1,2-glucosyltransferase that operates in the biosynthetic pathway of dolichol-linked oligosaccharides, the glycan precursors employed in protein asparagine (N)-glycosylation. The assembly of dolichol-linked oligosaccharides begins on the cytosolic side of the endoplasmic reticulum membrane and finishes in its lumen. The sequential addition of sugars to dolichol pyrophosphate produces dolichol-linked oligosaccharides containing fourteen sugars, including two GlcNAcs, nine mannoses and three glucoses. Once assembled, the oligosaccharide is transferred from the lipid to nascent proteins by oligosaccharyltransferases. In the lumen of the endoplasmic reticulum, adds the third and last glucose residue from dolichyl phosphate glucose (Dol-P-Glc) onto the lipid-linked oligosaccharide intermediate Glc(2)Man(9)GlcNAc(2)-PP-Dol to produce Glc(3)Man(9)GlcNAc(2)-PP-Dol.</text>
</comment>
<keyword evidence="9" id="KW-0256">Endoplasmic reticulum</keyword>
<evidence type="ECO:0000256" key="2">
    <source>
        <dbReference type="ARBA" id="ARBA00004922"/>
    </source>
</evidence>
<feature type="transmembrane region" description="Helical" evidence="14">
    <location>
        <begin position="335"/>
        <end position="363"/>
    </location>
</feature>
<dbReference type="EC" id="2.4.1.256" evidence="4 14"/>
<keyword evidence="8 14" id="KW-0812">Transmembrane</keyword>
<evidence type="ECO:0000256" key="13">
    <source>
        <dbReference type="ARBA" id="ARBA00048064"/>
    </source>
</evidence>
<accession>A0A2P6TJ10</accession>
<dbReference type="PIRSF" id="PIRSF028810">
    <property type="entry name" value="Alpha1_2_glucosyltferase_Alg10"/>
    <property type="match status" value="1"/>
</dbReference>
<evidence type="ECO:0000256" key="14">
    <source>
        <dbReference type="PIRNR" id="PIRNR028810"/>
    </source>
</evidence>
<organism evidence="17 18">
    <name type="scientific">Chlorella sorokiniana</name>
    <name type="common">Freshwater green alga</name>
    <dbReference type="NCBI Taxonomy" id="3076"/>
    <lineage>
        <taxon>Eukaryota</taxon>
        <taxon>Viridiplantae</taxon>
        <taxon>Chlorophyta</taxon>
        <taxon>core chlorophytes</taxon>
        <taxon>Trebouxiophyceae</taxon>
        <taxon>Chlorellales</taxon>
        <taxon>Chlorellaceae</taxon>
        <taxon>Chlorella clade</taxon>
        <taxon>Chlorella</taxon>
    </lineage>
</organism>
<name>A0A2P6TJ10_CHLSO</name>
<keyword evidence="16" id="KW-0732">Signal</keyword>
<dbReference type="STRING" id="3076.A0A2P6TJ10"/>
<feature type="transmembrane region" description="Helical" evidence="14">
    <location>
        <begin position="261"/>
        <end position="282"/>
    </location>
</feature>
<feature type="region of interest" description="Disordered" evidence="15">
    <location>
        <begin position="206"/>
        <end position="227"/>
    </location>
</feature>
<keyword evidence="18" id="KW-1185">Reference proteome</keyword>
<dbReference type="AlphaFoldDB" id="A0A2P6TJ10"/>
<comment type="pathway">
    <text evidence="2">Protein modification; protein glycosylation.</text>
</comment>
<comment type="catalytic activity">
    <reaction evidence="13">
        <text>an alpha-D-Glc-(1-&gt;3)-alpha-D-Glc-(1-&gt;3)-alpha-D-Man-(1-&gt;2)-alpha-D-Man-(1-&gt;2)-alpha-D-Man-(1-&gt;3)-[alpha-D-Man-(1-&gt;2)-alpha-D-Man-(1-&gt;3)-[alpha-D-Man-(1-&gt;2)-alpha-D-Man-(1-&gt;6)]-alpha-D-Man-(1-&gt;6)]-beta-D-Man-(1-&gt;4)-beta-D-GlcNAc-(1-&gt;4)-alpha-D-GlcNAc-diphospho-di-trans,poly-cis-dolichol + a di-trans,poly-cis-dolichyl beta-D-glucosyl phosphate = a alpha-D-Glc-(1-&gt;2)-alpha-D-Glc-(1-&gt;3)-alpha-D-Glc-(1-&gt;3)-alpha-D-Man-(1-&gt;2)-alpha-D-Man-(1-&gt;2)-alpha-D-Man-(1-&gt;3)-[alpha-D-Man-(1-&gt;2)-alpha-D-Man-(1-&gt;3)-[alpha-D-Man-(1-&gt;2)-alpha-D-Man-(1-&gt;6)]-alpha-D-Man-(1-&gt;6)]-beta-D-Man-(1-&gt;4)-beta-D-GlcNAc-(1-&gt;4)-alpha-D-GlcNAc-diphospho-di-trans,poly-cis-dolichol + a di-trans,poly-cis-dolichyl phosphate + H(+)</text>
        <dbReference type="Rhea" id="RHEA:29543"/>
        <dbReference type="Rhea" id="RHEA-COMP:19498"/>
        <dbReference type="Rhea" id="RHEA-COMP:19502"/>
        <dbReference type="Rhea" id="RHEA-COMP:19512"/>
        <dbReference type="Rhea" id="RHEA-COMP:19522"/>
        <dbReference type="ChEBI" id="CHEBI:15378"/>
        <dbReference type="ChEBI" id="CHEBI:57525"/>
        <dbReference type="ChEBI" id="CHEBI:57683"/>
        <dbReference type="ChEBI" id="CHEBI:132522"/>
        <dbReference type="ChEBI" id="CHEBI:132523"/>
        <dbReference type="EC" id="2.4.1.256"/>
    </reaction>
    <physiologicalReaction direction="left-to-right" evidence="13">
        <dbReference type="Rhea" id="RHEA:29544"/>
    </physiologicalReaction>
</comment>
<reference evidence="17 18" key="1">
    <citation type="journal article" date="2018" name="Plant J.">
        <title>Genome sequences of Chlorella sorokiniana UTEX 1602 and Micractinium conductrix SAG 241.80: implications to maltose excretion by a green alga.</title>
        <authorList>
            <person name="Arriola M.B."/>
            <person name="Velmurugan N."/>
            <person name="Zhang Y."/>
            <person name="Plunkett M.H."/>
            <person name="Hondzo H."/>
            <person name="Barney B.M."/>
        </authorList>
    </citation>
    <scope>NUCLEOTIDE SEQUENCE [LARGE SCALE GENOMIC DNA]</scope>
    <source>
        <strain evidence="18">UTEX 1602</strain>
    </source>
</reference>
<evidence type="ECO:0000256" key="15">
    <source>
        <dbReference type="SAM" id="MobiDB-lite"/>
    </source>
</evidence>
<gene>
    <name evidence="17" type="ORF">C2E21_7149</name>
</gene>
<keyword evidence="6 14" id="KW-0328">Glycosyltransferase</keyword>
<dbReference type="PANTHER" id="PTHR12989">
    <property type="entry name" value="ALPHA-1,2-GLUCOSYLTRANSFERASE ALG10"/>
    <property type="match status" value="1"/>
</dbReference>
<comment type="subcellular location">
    <subcellularLocation>
        <location evidence="1">Endoplasmic reticulum membrane</location>
        <topology evidence="1">Multi-pass membrane protein</topology>
    </subcellularLocation>
</comment>
<evidence type="ECO:0000256" key="8">
    <source>
        <dbReference type="ARBA" id="ARBA00022692"/>
    </source>
</evidence>
<dbReference type="PANTHER" id="PTHR12989:SF10">
    <property type="entry name" value="DOL-P-GLC:GLC(2)MAN(9)GLCNAC(2)-PP-DOL ALPHA-1,2-GLUCOSYLTRANSFERASE-RELATED"/>
    <property type="match status" value="1"/>
</dbReference>
<dbReference type="GO" id="GO:0005789">
    <property type="term" value="C:endoplasmic reticulum membrane"/>
    <property type="evidence" value="ECO:0007669"/>
    <property type="project" value="UniProtKB-SubCell"/>
</dbReference>
<evidence type="ECO:0000256" key="1">
    <source>
        <dbReference type="ARBA" id="ARBA00004477"/>
    </source>
</evidence>
<feature type="transmembrane region" description="Helical" evidence="14">
    <location>
        <begin position="448"/>
        <end position="471"/>
    </location>
</feature>
<feature type="transmembrane region" description="Helical" evidence="14">
    <location>
        <begin position="55"/>
        <end position="73"/>
    </location>
</feature>